<name>A0A1F6TKE5_9PROT</name>
<dbReference type="PROSITE" id="PS00888">
    <property type="entry name" value="CNMP_BINDING_1"/>
    <property type="match status" value="1"/>
</dbReference>
<organism evidence="3 4">
    <name type="scientific">Candidatus Muproteobacteria bacterium RBG_16_65_34</name>
    <dbReference type="NCBI Taxonomy" id="1817760"/>
    <lineage>
        <taxon>Bacteria</taxon>
        <taxon>Pseudomonadati</taxon>
        <taxon>Pseudomonadota</taxon>
        <taxon>Candidatus Muproteobacteria</taxon>
    </lineage>
</organism>
<dbReference type="PROSITE" id="PS50206">
    <property type="entry name" value="RHODANESE_3"/>
    <property type="match status" value="1"/>
</dbReference>
<dbReference type="Gene3D" id="2.60.120.10">
    <property type="entry name" value="Jelly Rolls"/>
    <property type="match status" value="2"/>
</dbReference>
<feature type="domain" description="Cyclic nucleotide-binding" evidence="1">
    <location>
        <begin position="12"/>
        <end position="110"/>
    </location>
</feature>
<comment type="caution">
    <text evidence="3">The sequence shown here is derived from an EMBL/GenBank/DDBJ whole genome shotgun (WGS) entry which is preliminary data.</text>
</comment>
<dbReference type="GO" id="GO:0005829">
    <property type="term" value="C:cytosol"/>
    <property type="evidence" value="ECO:0007669"/>
    <property type="project" value="TreeGrafter"/>
</dbReference>
<feature type="domain" description="Rhodanese" evidence="2">
    <location>
        <begin position="264"/>
        <end position="346"/>
    </location>
</feature>
<dbReference type="InterPro" id="IPR000595">
    <property type="entry name" value="cNMP-bd_dom"/>
</dbReference>
<dbReference type="SMART" id="SM00450">
    <property type="entry name" value="RHOD"/>
    <property type="match status" value="1"/>
</dbReference>
<accession>A0A1F6TKE5</accession>
<dbReference type="InterPro" id="IPR050503">
    <property type="entry name" value="cAMP-dep_PK_reg_su-like"/>
</dbReference>
<protein>
    <recommendedName>
        <fullName evidence="5">Cyclic nucleotide-binding protein</fullName>
    </recommendedName>
</protein>
<dbReference type="PROSITE" id="PS50042">
    <property type="entry name" value="CNMP_BINDING_3"/>
    <property type="match status" value="2"/>
</dbReference>
<dbReference type="InterPro" id="IPR014710">
    <property type="entry name" value="RmlC-like_jellyroll"/>
</dbReference>
<dbReference type="PANTHER" id="PTHR11635:SF152">
    <property type="entry name" value="CAMP-DEPENDENT PROTEIN KINASE TYPE I REGULATORY SUBUNIT-RELATED"/>
    <property type="match status" value="1"/>
</dbReference>
<sequence>MTELEILKTRVPINALTADNFKTLASKTKIEKLPAGQKLFDIGDTDNQTIYLLSGEVLLKPESGKERVIQSDTDAARYALAQLKPRQFTGVAGTEAVIARVDGDLLDRLLALEQAAQASGGMEVVEFDGAQDPEWIMRLLSNEAFQRLPPSNINAMFARMEPVEVKANQIVIRQGDPGDYYYLIKNGRASVSRKTEAGKVVVLVELGEGQGVGEDALLSGAPRNATVMMLTDGVLMRLAKKDFDELLREPMVQSVTQPEAVEMVRAGAALIDVRLEDEHQRGAIKGSVNMPLYLLRLKVASLDPKRKYIVYCQTGSRSTAAAFLLSQRGFDVYVLRGGLNALARAA</sequence>
<dbReference type="AlphaFoldDB" id="A0A1F6TKE5"/>
<dbReference type="Pfam" id="PF00581">
    <property type="entry name" value="Rhodanese"/>
    <property type="match status" value="1"/>
</dbReference>
<evidence type="ECO:0000313" key="3">
    <source>
        <dbReference type="EMBL" id="OGI45556.1"/>
    </source>
</evidence>
<evidence type="ECO:0008006" key="5">
    <source>
        <dbReference type="Google" id="ProtNLM"/>
    </source>
</evidence>
<dbReference type="InterPro" id="IPR018488">
    <property type="entry name" value="cNMP-bd_CS"/>
</dbReference>
<dbReference type="CDD" id="cd00158">
    <property type="entry name" value="RHOD"/>
    <property type="match status" value="1"/>
</dbReference>
<dbReference type="GO" id="GO:0005952">
    <property type="term" value="C:cAMP-dependent protein kinase complex"/>
    <property type="evidence" value="ECO:0007669"/>
    <property type="project" value="InterPro"/>
</dbReference>
<reference evidence="3 4" key="1">
    <citation type="journal article" date="2016" name="Nat. Commun.">
        <title>Thousands of microbial genomes shed light on interconnected biogeochemical processes in an aquifer system.</title>
        <authorList>
            <person name="Anantharaman K."/>
            <person name="Brown C.T."/>
            <person name="Hug L.A."/>
            <person name="Sharon I."/>
            <person name="Castelle C.J."/>
            <person name="Probst A.J."/>
            <person name="Thomas B.C."/>
            <person name="Singh A."/>
            <person name="Wilkins M.J."/>
            <person name="Karaoz U."/>
            <person name="Brodie E.L."/>
            <person name="Williams K.H."/>
            <person name="Hubbard S.S."/>
            <person name="Banfield J.F."/>
        </authorList>
    </citation>
    <scope>NUCLEOTIDE SEQUENCE [LARGE SCALE GENOMIC DNA]</scope>
</reference>
<dbReference type="CDD" id="cd00038">
    <property type="entry name" value="CAP_ED"/>
    <property type="match status" value="1"/>
</dbReference>
<dbReference type="InterPro" id="IPR018490">
    <property type="entry name" value="cNMP-bd_dom_sf"/>
</dbReference>
<dbReference type="Proteomes" id="UP000178885">
    <property type="component" value="Unassembled WGS sequence"/>
</dbReference>
<gene>
    <name evidence="3" type="ORF">A2151_04960</name>
</gene>
<dbReference type="EMBL" id="MFSU01000102">
    <property type="protein sequence ID" value="OGI45556.1"/>
    <property type="molecule type" value="Genomic_DNA"/>
</dbReference>
<dbReference type="SUPFAM" id="SSF51206">
    <property type="entry name" value="cAMP-binding domain-like"/>
    <property type="match status" value="2"/>
</dbReference>
<dbReference type="STRING" id="1817760.A2151_04960"/>
<dbReference type="Pfam" id="PF00027">
    <property type="entry name" value="cNMP_binding"/>
    <property type="match status" value="1"/>
</dbReference>
<dbReference type="SUPFAM" id="SSF52821">
    <property type="entry name" value="Rhodanese/Cell cycle control phosphatase"/>
    <property type="match status" value="1"/>
</dbReference>
<feature type="domain" description="Cyclic nucleotide-binding" evidence="1">
    <location>
        <begin position="144"/>
        <end position="247"/>
    </location>
</feature>
<dbReference type="PANTHER" id="PTHR11635">
    <property type="entry name" value="CAMP-DEPENDENT PROTEIN KINASE REGULATORY CHAIN"/>
    <property type="match status" value="1"/>
</dbReference>
<proteinExistence type="predicted"/>
<evidence type="ECO:0000259" key="1">
    <source>
        <dbReference type="PROSITE" id="PS50042"/>
    </source>
</evidence>
<dbReference type="InterPro" id="IPR036873">
    <property type="entry name" value="Rhodanese-like_dom_sf"/>
</dbReference>
<evidence type="ECO:0000259" key="2">
    <source>
        <dbReference type="PROSITE" id="PS50206"/>
    </source>
</evidence>
<dbReference type="Gene3D" id="3.40.250.10">
    <property type="entry name" value="Rhodanese-like domain"/>
    <property type="match status" value="1"/>
</dbReference>
<dbReference type="SMART" id="SM00100">
    <property type="entry name" value="cNMP"/>
    <property type="match status" value="1"/>
</dbReference>
<evidence type="ECO:0000313" key="4">
    <source>
        <dbReference type="Proteomes" id="UP000178885"/>
    </source>
</evidence>
<dbReference type="PRINTS" id="PR00103">
    <property type="entry name" value="CAMPKINASE"/>
</dbReference>
<dbReference type="InterPro" id="IPR001763">
    <property type="entry name" value="Rhodanese-like_dom"/>
</dbReference>